<evidence type="ECO:0000256" key="12">
    <source>
        <dbReference type="PIRSR" id="PIRSR602401-1"/>
    </source>
</evidence>
<dbReference type="PROSITE" id="PS00086">
    <property type="entry name" value="CYTOCHROME_P450"/>
    <property type="match status" value="1"/>
</dbReference>
<comment type="caution">
    <text evidence="15">The sequence shown here is derived from an EMBL/GenBank/DDBJ whole genome shotgun (WGS) entry which is preliminary data.</text>
</comment>
<dbReference type="InterPro" id="IPR017972">
    <property type="entry name" value="Cyt_P450_CS"/>
</dbReference>
<name>A0A8J4PUW4_9MYCE</name>
<evidence type="ECO:0000256" key="7">
    <source>
        <dbReference type="ARBA" id="ARBA00022989"/>
    </source>
</evidence>
<evidence type="ECO:0000256" key="14">
    <source>
        <dbReference type="SAM" id="SignalP"/>
    </source>
</evidence>
<proteinExistence type="inferred from homology"/>
<dbReference type="GO" id="GO:0005737">
    <property type="term" value="C:cytoplasm"/>
    <property type="evidence" value="ECO:0007669"/>
    <property type="project" value="TreeGrafter"/>
</dbReference>
<dbReference type="GO" id="GO:0016020">
    <property type="term" value="C:membrane"/>
    <property type="evidence" value="ECO:0007669"/>
    <property type="project" value="UniProtKB-SubCell"/>
</dbReference>
<dbReference type="AlphaFoldDB" id="A0A8J4PUW4"/>
<dbReference type="GO" id="GO:0006805">
    <property type="term" value="P:xenobiotic metabolic process"/>
    <property type="evidence" value="ECO:0007669"/>
    <property type="project" value="TreeGrafter"/>
</dbReference>
<evidence type="ECO:0000256" key="10">
    <source>
        <dbReference type="ARBA" id="ARBA00023033"/>
    </source>
</evidence>
<dbReference type="PANTHER" id="PTHR24300">
    <property type="entry name" value="CYTOCHROME P450 508A4-RELATED"/>
    <property type="match status" value="1"/>
</dbReference>
<evidence type="ECO:0000256" key="11">
    <source>
        <dbReference type="ARBA" id="ARBA00023136"/>
    </source>
</evidence>
<evidence type="ECO:0000256" key="9">
    <source>
        <dbReference type="ARBA" id="ARBA00023004"/>
    </source>
</evidence>
<dbReference type="InterPro" id="IPR050182">
    <property type="entry name" value="Cytochrome_P450_fam2"/>
</dbReference>
<comment type="similarity">
    <text evidence="3 13">Belongs to the cytochrome P450 family.</text>
</comment>
<dbReference type="GO" id="GO:0020037">
    <property type="term" value="F:heme binding"/>
    <property type="evidence" value="ECO:0007669"/>
    <property type="project" value="InterPro"/>
</dbReference>
<dbReference type="GO" id="GO:0006082">
    <property type="term" value="P:organic acid metabolic process"/>
    <property type="evidence" value="ECO:0007669"/>
    <property type="project" value="TreeGrafter"/>
</dbReference>
<dbReference type="FunFam" id="1.10.630.10:FF:000068">
    <property type="entry name" value="Probable cytochrome P450 508A2"/>
    <property type="match status" value="1"/>
</dbReference>
<feature type="chain" id="PRO_5035275734" description="Cytochrome P450 family protein" evidence="14">
    <location>
        <begin position="21"/>
        <end position="484"/>
    </location>
</feature>
<dbReference type="OrthoDB" id="1470350at2759"/>
<feature type="binding site" description="axial binding residue" evidence="12">
    <location>
        <position position="429"/>
    </location>
    <ligand>
        <name>heme</name>
        <dbReference type="ChEBI" id="CHEBI:30413"/>
    </ligand>
    <ligandPart>
        <name>Fe</name>
        <dbReference type="ChEBI" id="CHEBI:18248"/>
    </ligandPart>
</feature>
<sequence length="484" mass="54693">MIITIAFIVLIFLLTRFLKSQQQSREYVNLPPGPTPLPLLGNLLSLVKDSHISISKLAKKYGGAMTLYLGNVRTIVISDPNLIKQVFVNQSQDSTNRFILETAKIIGNGKNILFSNGDYWKQYRLVLSRSFMRLKTHSIMTDKINKEAEYFSNSFKSNPIIDPAHFCKIFTSNVMMEMLFNDRSKYSNTETHKIIEAIKNVEHGLAVGSSFDALPFLKLFFPNARKDLIKTLEDVWEYSKESIVNHQNSLAKDENQINDFLDLLLTEIKGSGNESFYDMEGLYRVCSDLLISGTETSASTMTWLILYMINNKDIQMKARKELQDAMGDKKYLTMEDKSKTPFFNACIKEVLRIAPVGALSLPREATADLEVGGYLIPKDSQLIMNVYGLATNAELWSDPLIFNPNRWLSEDQEMSNYQYIPFGIGSRACIGSSLAKDEIFLGVGNLLLNYEIDSENGKPLTEKGNFGIALCSQPYQAKFTPLVI</sequence>
<evidence type="ECO:0000313" key="16">
    <source>
        <dbReference type="Proteomes" id="UP000695562"/>
    </source>
</evidence>
<dbReference type="SUPFAM" id="SSF48264">
    <property type="entry name" value="Cytochrome P450"/>
    <property type="match status" value="1"/>
</dbReference>
<dbReference type="EMBL" id="AJWJ01000170">
    <property type="protein sequence ID" value="KAF2074005.1"/>
    <property type="molecule type" value="Genomic_DNA"/>
</dbReference>
<evidence type="ECO:0000256" key="8">
    <source>
        <dbReference type="ARBA" id="ARBA00023002"/>
    </source>
</evidence>
<evidence type="ECO:0000256" key="5">
    <source>
        <dbReference type="ARBA" id="ARBA00022692"/>
    </source>
</evidence>
<dbReference type="PRINTS" id="PR00463">
    <property type="entry name" value="EP450I"/>
</dbReference>
<keyword evidence="7" id="KW-1133">Transmembrane helix</keyword>
<keyword evidence="16" id="KW-1185">Reference proteome</keyword>
<evidence type="ECO:0000256" key="3">
    <source>
        <dbReference type="ARBA" id="ARBA00010617"/>
    </source>
</evidence>
<keyword evidence="14" id="KW-0732">Signal</keyword>
<dbReference type="GO" id="GO:0005506">
    <property type="term" value="F:iron ion binding"/>
    <property type="evidence" value="ECO:0007669"/>
    <property type="project" value="InterPro"/>
</dbReference>
<dbReference type="InterPro" id="IPR002401">
    <property type="entry name" value="Cyt_P450_E_grp-I"/>
</dbReference>
<dbReference type="CDD" id="cd20617">
    <property type="entry name" value="CYP1_2-like"/>
    <property type="match status" value="1"/>
</dbReference>
<keyword evidence="9 12" id="KW-0408">Iron</keyword>
<dbReference type="InterPro" id="IPR036396">
    <property type="entry name" value="Cyt_P450_sf"/>
</dbReference>
<evidence type="ECO:0000256" key="13">
    <source>
        <dbReference type="RuleBase" id="RU000461"/>
    </source>
</evidence>
<dbReference type="PRINTS" id="PR00385">
    <property type="entry name" value="P450"/>
</dbReference>
<keyword evidence="10 13" id="KW-0503">Monooxygenase</keyword>
<comment type="subcellular location">
    <subcellularLocation>
        <location evidence="2">Membrane</location>
        <topology evidence="2">Single-pass membrane protein</topology>
    </subcellularLocation>
</comment>
<keyword evidence="11" id="KW-0472">Membrane</keyword>
<dbReference type="Pfam" id="PF00067">
    <property type="entry name" value="p450"/>
    <property type="match status" value="1"/>
</dbReference>
<gene>
    <name evidence="15" type="ORF">CYY_004681</name>
</gene>
<accession>A0A8J4PUW4</accession>
<evidence type="ECO:0000256" key="4">
    <source>
        <dbReference type="ARBA" id="ARBA00022617"/>
    </source>
</evidence>
<comment type="cofactor">
    <cofactor evidence="1 12">
        <name>heme</name>
        <dbReference type="ChEBI" id="CHEBI:30413"/>
    </cofactor>
</comment>
<keyword evidence="5" id="KW-0812">Transmembrane</keyword>
<dbReference type="Proteomes" id="UP000695562">
    <property type="component" value="Unassembled WGS sequence"/>
</dbReference>
<evidence type="ECO:0000256" key="1">
    <source>
        <dbReference type="ARBA" id="ARBA00001971"/>
    </source>
</evidence>
<dbReference type="Gene3D" id="1.10.630.10">
    <property type="entry name" value="Cytochrome P450"/>
    <property type="match status" value="1"/>
</dbReference>
<feature type="signal peptide" evidence="14">
    <location>
        <begin position="1"/>
        <end position="20"/>
    </location>
</feature>
<dbReference type="PANTHER" id="PTHR24300:SF375">
    <property type="entry name" value="CYTOCHROME P450 FAMILY"/>
    <property type="match status" value="1"/>
</dbReference>
<keyword evidence="6 12" id="KW-0479">Metal-binding</keyword>
<evidence type="ECO:0000256" key="6">
    <source>
        <dbReference type="ARBA" id="ARBA00022723"/>
    </source>
</evidence>
<evidence type="ECO:0008006" key="17">
    <source>
        <dbReference type="Google" id="ProtNLM"/>
    </source>
</evidence>
<protein>
    <recommendedName>
        <fullName evidence="17">Cytochrome P450 family protein</fullName>
    </recommendedName>
</protein>
<organism evidence="15 16">
    <name type="scientific">Polysphondylium violaceum</name>
    <dbReference type="NCBI Taxonomy" id="133409"/>
    <lineage>
        <taxon>Eukaryota</taxon>
        <taxon>Amoebozoa</taxon>
        <taxon>Evosea</taxon>
        <taxon>Eumycetozoa</taxon>
        <taxon>Dictyostelia</taxon>
        <taxon>Dictyosteliales</taxon>
        <taxon>Dictyosteliaceae</taxon>
        <taxon>Polysphondylium</taxon>
    </lineage>
</organism>
<keyword evidence="8 13" id="KW-0560">Oxidoreductase</keyword>
<dbReference type="GO" id="GO:0016712">
    <property type="term" value="F:oxidoreductase activity, acting on paired donors, with incorporation or reduction of molecular oxygen, reduced flavin or flavoprotein as one donor, and incorporation of one atom of oxygen"/>
    <property type="evidence" value="ECO:0007669"/>
    <property type="project" value="TreeGrafter"/>
</dbReference>
<reference evidence="15" key="1">
    <citation type="submission" date="2020-01" db="EMBL/GenBank/DDBJ databases">
        <title>Development of genomics and gene disruption for Polysphondylium violaceum indicates a role for the polyketide synthase stlB in stalk morphogenesis.</title>
        <authorList>
            <person name="Narita B."/>
            <person name="Kawabe Y."/>
            <person name="Kin K."/>
            <person name="Saito T."/>
            <person name="Gibbs R."/>
            <person name="Kuspa A."/>
            <person name="Muzny D."/>
            <person name="Queller D."/>
            <person name="Richards S."/>
            <person name="Strassman J."/>
            <person name="Sucgang R."/>
            <person name="Worley K."/>
            <person name="Schaap P."/>
        </authorList>
    </citation>
    <scope>NUCLEOTIDE SEQUENCE</scope>
    <source>
        <strain evidence="15">QSvi11</strain>
    </source>
</reference>
<evidence type="ECO:0000256" key="2">
    <source>
        <dbReference type="ARBA" id="ARBA00004167"/>
    </source>
</evidence>
<evidence type="ECO:0000313" key="15">
    <source>
        <dbReference type="EMBL" id="KAF2074005.1"/>
    </source>
</evidence>
<dbReference type="InterPro" id="IPR001128">
    <property type="entry name" value="Cyt_P450"/>
</dbReference>
<keyword evidence="4 12" id="KW-0349">Heme</keyword>